<evidence type="ECO:0000313" key="3">
    <source>
        <dbReference type="Proteomes" id="UP001168821"/>
    </source>
</evidence>
<evidence type="ECO:0000256" key="1">
    <source>
        <dbReference type="SAM" id="MobiDB-lite"/>
    </source>
</evidence>
<dbReference type="EMBL" id="JALNTZ010000007">
    <property type="protein sequence ID" value="KAJ3647206.1"/>
    <property type="molecule type" value="Genomic_DNA"/>
</dbReference>
<reference evidence="2" key="1">
    <citation type="journal article" date="2023" name="G3 (Bethesda)">
        <title>Whole genome assemblies of Zophobas morio and Tenebrio molitor.</title>
        <authorList>
            <person name="Kaur S."/>
            <person name="Stinson S.A."/>
            <person name="diCenzo G.C."/>
        </authorList>
    </citation>
    <scope>NUCLEOTIDE SEQUENCE</scope>
    <source>
        <strain evidence="2">QUZm001</strain>
    </source>
</reference>
<dbReference type="AlphaFoldDB" id="A0AA38I0W8"/>
<evidence type="ECO:0000313" key="2">
    <source>
        <dbReference type="EMBL" id="KAJ3647206.1"/>
    </source>
</evidence>
<name>A0AA38I0W8_9CUCU</name>
<dbReference type="Proteomes" id="UP001168821">
    <property type="component" value="Unassembled WGS sequence"/>
</dbReference>
<comment type="caution">
    <text evidence="2">The sequence shown here is derived from an EMBL/GenBank/DDBJ whole genome shotgun (WGS) entry which is preliminary data.</text>
</comment>
<sequence length="111" mass="12663">MTHIQLDSPNIPHKNSPIRPGFPVGVNHAENRRSGPGRRFPSSPSTGLKNYIAQQCAVGQHGRLLHSRDATSFLQTHVCTDRHFAFKRQRNVETRSRNEKNANEHSWRRSS</sequence>
<proteinExistence type="predicted"/>
<protein>
    <submittedName>
        <fullName evidence="2">Uncharacterized protein</fullName>
    </submittedName>
</protein>
<feature type="region of interest" description="Disordered" evidence="1">
    <location>
        <begin position="90"/>
        <end position="111"/>
    </location>
</feature>
<gene>
    <name evidence="2" type="ORF">Zmor_024736</name>
</gene>
<organism evidence="2 3">
    <name type="scientific">Zophobas morio</name>
    <dbReference type="NCBI Taxonomy" id="2755281"/>
    <lineage>
        <taxon>Eukaryota</taxon>
        <taxon>Metazoa</taxon>
        <taxon>Ecdysozoa</taxon>
        <taxon>Arthropoda</taxon>
        <taxon>Hexapoda</taxon>
        <taxon>Insecta</taxon>
        <taxon>Pterygota</taxon>
        <taxon>Neoptera</taxon>
        <taxon>Endopterygota</taxon>
        <taxon>Coleoptera</taxon>
        <taxon>Polyphaga</taxon>
        <taxon>Cucujiformia</taxon>
        <taxon>Tenebrionidae</taxon>
        <taxon>Zophobas</taxon>
    </lineage>
</organism>
<keyword evidence="3" id="KW-1185">Reference proteome</keyword>
<accession>A0AA38I0W8</accession>
<feature type="compositionally biased region" description="Low complexity" evidence="1">
    <location>
        <begin position="37"/>
        <end position="47"/>
    </location>
</feature>
<feature type="region of interest" description="Disordered" evidence="1">
    <location>
        <begin position="1"/>
        <end position="47"/>
    </location>
</feature>